<evidence type="ECO:0000256" key="1">
    <source>
        <dbReference type="SAM" id="Phobius"/>
    </source>
</evidence>
<feature type="transmembrane region" description="Helical" evidence="1">
    <location>
        <begin position="20"/>
        <end position="38"/>
    </location>
</feature>
<dbReference type="RefSeq" id="WP_118267367.1">
    <property type="nucleotide sequence ID" value="NZ_CP031968.1"/>
</dbReference>
<protein>
    <submittedName>
        <fullName evidence="2">Uncharacterized protein</fullName>
    </submittedName>
</protein>
<evidence type="ECO:0000313" key="3">
    <source>
        <dbReference type="Proteomes" id="UP000259465"/>
    </source>
</evidence>
<reference evidence="2 3" key="1">
    <citation type="submission" date="2018-08" db="EMBL/GenBank/DDBJ databases">
        <title>Complete genome sequence of JP2-74.</title>
        <authorList>
            <person name="Wu L."/>
        </authorList>
    </citation>
    <scope>NUCLEOTIDE SEQUENCE [LARGE SCALE GENOMIC DNA]</scope>
    <source>
        <strain evidence="2 3">JP2-74</strain>
    </source>
</reference>
<keyword evidence="1" id="KW-0812">Transmembrane</keyword>
<evidence type="ECO:0000313" key="2">
    <source>
        <dbReference type="EMBL" id="AXT46375.1"/>
    </source>
</evidence>
<keyword evidence="1" id="KW-0472">Membrane</keyword>
<dbReference type="AlphaFoldDB" id="A0AAD0W7I1"/>
<proteinExistence type="predicted"/>
<name>A0AAD0W7I1_9NEIS</name>
<sequence>MTITISFRFSLPWMRSEKLAGGHAVFFIYTGFCVIGIWRGKAVGVLSEAIRGIANDPEWLTLNAPAMRLACRRAAAKARAEYQAIKQWELDRAYEQIGELQQKLNKEQADNYAMSRIIARLGREDVQ</sequence>
<organism evidence="2 3">
    <name type="scientific">Chromobacterium rhizoryzae</name>
    <dbReference type="NCBI Taxonomy" id="1778675"/>
    <lineage>
        <taxon>Bacteria</taxon>
        <taxon>Pseudomonadati</taxon>
        <taxon>Pseudomonadota</taxon>
        <taxon>Betaproteobacteria</taxon>
        <taxon>Neisseriales</taxon>
        <taxon>Chromobacteriaceae</taxon>
        <taxon>Chromobacterium</taxon>
    </lineage>
</organism>
<gene>
    <name evidence="2" type="ORF">D1345_09325</name>
</gene>
<keyword evidence="1" id="KW-1133">Transmembrane helix</keyword>
<dbReference type="Proteomes" id="UP000259465">
    <property type="component" value="Chromosome"/>
</dbReference>
<dbReference type="KEGG" id="crz:D1345_09325"/>
<keyword evidence="3" id="KW-1185">Reference proteome</keyword>
<accession>A0AAD0W7I1</accession>
<dbReference type="EMBL" id="CP031968">
    <property type="protein sequence ID" value="AXT46375.1"/>
    <property type="molecule type" value="Genomic_DNA"/>
</dbReference>